<dbReference type="Proteomes" id="UP000751190">
    <property type="component" value="Unassembled WGS sequence"/>
</dbReference>
<feature type="region of interest" description="Disordered" evidence="1">
    <location>
        <begin position="184"/>
        <end position="204"/>
    </location>
</feature>
<evidence type="ECO:0000313" key="3">
    <source>
        <dbReference type="Proteomes" id="UP000751190"/>
    </source>
</evidence>
<feature type="compositionally biased region" description="Basic and acidic residues" evidence="1">
    <location>
        <begin position="184"/>
        <end position="194"/>
    </location>
</feature>
<comment type="caution">
    <text evidence="2">The sequence shown here is derived from an EMBL/GenBank/DDBJ whole genome shotgun (WGS) entry which is preliminary data.</text>
</comment>
<evidence type="ECO:0000256" key="1">
    <source>
        <dbReference type="SAM" id="MobiDB-lite"/>
    </source>
</evidence>
<gene>
    <name evidence="2" type="ORF">KFE25_013657</name>
</gene>
<sequence>MTSSYWQKVAVERVYVRCCERYAVARASDGKLVQLSRFALDFRALVERGASGARDVSRAALARACVAFLGDDPVAEDVAELLGEQYPLAGVSLAFVDAPMMLYSLDALAGAGARAHGAECACHKVDAHRVLHEWLCDGRSVDATTMPARQLALTPGALTSNALVWDAWLAAQLSAAAAREREYAGAPARREGARRAPASGRPEPRGLLVTFAREAASATLEHRATGAGAQADARTMHAGLIEQRAAAAPGLGATGASEWLDRQIALAVRREEEQRRTFDLAESERLSGAGFVRIDENGGSTTLVAPPRAPRWRALTAEHPLGFALGRVGSPG</sequence>
<dbReference type="AlphaFoldDB" id="A0A8J5XYU2"/>
<name>A0A8J5XYU2_DIALT</name>
<keyword evidence="3" id="KW-1185">Reference proteome</keyword>
<accession>A0A8J5XYU2</accession>
<protein>
    <submittedName>
        <fullName evidence="2">Uncharacterized protein</fullName>
    </submittedName>
</protein>
<reference evidence="2" key="1">
    <citation type="submission" date="2021-05" db="EMBL/GenBank/DDBJ databases">
        <title>The genome of the haptophyte Pavlova lutheri (Diacronema luteri, Pavlovales) - a model for lipid biosynthesis in eukaryotic algae.</title>
        <authorList>
            <person name="Hulatt C.J."/>
            <person name="Posewitz M.C."/>
        </authorList>
    </citation>
    <scope>NUCLEOTIDE SEQUENCE</scope>
    <source>
        <strain evidence="2">NIVA-4/92</strain>
    </source>
</reference>
<evidence type="ECO:0000313" key="2">
    <source>
        <dbReference type="EMBL" id="KAG8468574.1"/>
    </source>
</evidence>
<proteinExistence type="predicted"/>
<dbReference type="EMBL" id="JAGTXO010000004">
    <property type="protein sequence ID" value="KAG8468574.1"/>
    <property type="molecule type" value="Genomic_DNA"/>
</dbReference>
<organism evidence="2 3">
    <name type="scientific">Diacronema lutheri</name>
    <name type="common">Unicellular marine alga</name>
    <name type="synonym">Monochrysis lutheri</name>
    <dbReference type="NCBI Taxonomy" id="2081491"/>
    <lineage>
        <taxon>Eukaryota</taxon>
        <taxon>Haptista</taxon>
        <taxon>Haptophyta</taxon>
        <taxon>Pavlovophyceae</taxon>
        <taxon>Pavlovales</taxon>
        <taxon>Pavlovaceae</taxon>
        <taxon>Diacronema</taxon>
    </lineage>
</organism>